<dbReference type="InterPro" id="IPR027477">
    <property type="entry name" value="Succ_DH/fumarate_Rdtase_cat_sf"/>
</dbReference>
<protein>
    <recommendedName>
        <fullName evidence="4">Fumarate reductase</fullName>
        <ecNumber evidence="4">1.3.1.6</ecNumber>
    </recommendedName>
</protein>
<keyword evidence="2 4" id="KW-0274">FAD</keyword>
<dbReference type="InterPro" id="IPR050315">
    <property type="entry name" value="FAD-oxidoreductase_2"/>
</dbReference>
<accession>A0ABP0EJ63</accession>
<evidence type="ECO:0000256" key="4">
    <source>
        <dbReference type="RuleBase" id="RU366062"/>
    </source>
</evidence>
<gene>
    <name evidence="6" type="primary">FRD1</name>
    <name evidence="6" type="ORF">CAAN4_H01816</name>
</gene>
<dbReference type="Pfam" id="PF00890">
    <property type="entry name" value="FAD_binding_2"/>
    <property type="match status" value="1"/>
</dbReference>
<proteinExistence type="inferred from homology"/>
<dbReference type="Gene3D" id="3.50.50.60">
    <property type="entry name" value="FAD/NAD(P)-binding domain"/>
    <property type="match status" value="1"/>
</dbReference>
<evidence type="ECO:0000259" key="5">
    <source>
        <dbReference type="Pfam" id="PF00890"/>
    </source>
</evidence>
<dbReference type="SUPFAM" id="SSF56425">
    <property type="entry name" value="Succinate dehydrogenase/fumarate reductase flavoprotein, catalytic domain"/>
    <property type="match status" value="1"/>
</dbReference>
<comment type="cofactor">
    <cofactor evidence="4">
        <name>FAD</name>
        <dbReference type="ChEBI" id="CHEBI:57692"/>
    </cofactor>
    <text evidence="4">Binds 1 FAD per monomer.</text>
</comment>
<comment type="catalytic activity">
    <reaction evidence="4">
        <text>succinate + NAD(+) = fumarate + NADH + H(+)</text>
        <dbReference type="Rhea" id="RHEA:18281"/>
        <dbReference type="ChEBI" id="CHEBI:15378"/>
        <dbReference type="ChEBI" id="CHEBI:29806"/>
        <dbReference type="ChEBI" id="CHEBI:30031"/>
        <dbReference type="ChEBI" id="CHEBI:57540"/>
        <dbReference type="ChEBI" id="CHEBI:57945"/>
        <dbReference type="EC" id="1.3.1.6"/>
    </reaction>
</comment>
<name>A0ABP0EJ63_9ASCO</name>
<dbReference type="InterPro" id="IPR036188">
    <property type="entry name" value="FAD/NAD-bd_sf"/>
</dbReference>
<dbReference type="InterPro" id="IPR003953">
    <property type="entry name" value="FAD-dep_OxRdtase_2_FAD-bd"/>
</dbReference>
<evidence type="ECO:0000256" key="2">
    <source>
        <dbReference type="ARBA" id="ARBA00022827"/>
    </source>
</evidence>
<reference evidence="6 7" key="1">
    <citation type="submission" date="2024-01" db="EMBL/GenBank/DDBJ databases">
        <authorList>
            <consortium name="Genoscope - CEA"/>
            <person name="William W."/>
        </authorList>
    </citation>
    <scope>NUCLEOTIDE SEQUENCE [LARGE SCALE GENOMIC DNA]</scope>
    <source>
        <strain evidence="6 7">29B2s-10</strain>
    </source>
</reference>
<evidence type="ECO:0000313" key="7">
    <source>
        <dbReference type="Proteomes" id="UP001497600"/>
    </source>
</evidence>
<dbReference type="PANTHER" id="PTHR43400">
    <property type="entry name" value="FUMARATE REDUCTASE"/>
    <property type="match status" value="1"/>
</dbReference>
<dbReference type="EMBL" id="OZ004260">
    <property type="protein sequence ID" value="CAK7920398.1"/>
    <property type="molecule type" value="Genomic_DNA"/>
</dbReference>
<sequence>MSSNAIVVGTGLAGLTTTLELLNKGISVTLIEKTGNFGGNSIKASSGINGVPTQYQNDKGDTVDFFIDDILKSGKGLSNKDLVEVLARNSREAINWLTGADNGIDLSLVNQLGGHSHARTHRGSGKLPPGFAIISALTKKIEQLSLESDKLTILKNSRLDSILNDKNNIVKGIEYITEGDTVKKSLNSDIVVLATGGFSADFTKSSSLLAKYRPELIDLPSTNGQQTTGDGQKIAHRDVNANLIHMEHVQIHPTGFIQLQKDPNAKWKFLCGELMRGIGGVLISPETGSRFINELNTRDKVTEAIENSCKISHNELGINPNSQVALIVVNKEDYLKATNHIGFYMSQGLMYKSTISGLQEVITKLNPNVSKNAILQTLTDYGNLIKSQSDDDIFGRKTFGDGFDSISLDTEVYYGLVTPVLHFSMGGIEINKFGEVFNEKGDIVKNLFAVGEVSGGLHGYNRLGGNSLLECVVFGKVVAKRIQEILN</sequence>
<dbReference type="NCBIfam" id="TIGR01813">
    <property type="entry name" value="flavo_cyto_c"/>
    <property type="match status" value="1"/>
</dbReference>
<feature type="domain" description="FAD-dependent oxidoreductase 2 FAD-binding" evidence="5">
    <location>
        <begin position="5"/>
        <end position="468"/>
    </location>
</feature>
<comment type="function">
    <text evidence="4">Irreversibly catalyzes the reduction of fumarate to succinate.</text>
</comment>
<evidence type="ECO:0000313" key="6">
    <source>
        <dbReference type="EMBL" id="CAK7920398.1"/>
    </source>
</evidence>
<dbReference type="SUPFAM" id="SSF51905">
    <property type="entry name" value="FAD/NAD(P)-binding domain"/>
    <property type="match status" value="1"/>
</dbReference>
<organism evidence="6 7">
    <name type="scientific">[Candida] anglica</name>
    <dbReference type="NCBI Taxonomy" id="148631"/>
    <lineage>
        <taxon>Eukaryota</taxon>
        <taxon>Fungi</taxon>
        <taxon>Dikarya</taxon>
        <taxon>Ascomycota</taxon>
        <taxon>Saccharomycotina</taxon>
        <taxon>Pichiomycetes</taxon>
        <taxon>Debaryomycetaceae</taxon>
        <taxon>Kurtzmaniella</taxon>
    </lineage>
</organism>
<dbReference type="PANTHER" id="PTHR43400:SF1">
    <property type="entry name" value="FUMARATE REDUCTASE"/>
    <property type="match status" value="1"/>
</dbReference>
<evidence type="ECO:0000256" key="3">
    <source>
        <dbReference type="ARBA" id="ARBA00023002"/>
    </source>
</evidence>
<dbReference type="EC" id="1.3.1.6" evidence="4"/>
<evidence type="ECO:0000256" key="1">
    <source>
        <dbReference type="ARBA" id="ARBA00022630"/>
    </source>
</evidence>
<keyword evidence="1 4" id="KW-0285">Flavoprotein</keyword>
<dbReference type="Proteomes" id="UP001497600">
    <property type="component" value="Chromosome H"/>
</dbReference>
<comment type="similarity">
    <text evidence="4">Belongs to the FAD-dependent oxidoreductase 2 family. FRD/SDH subfamily.</text>
</comment>
<dbReference type="Gene3D" id="3.90.700.10">
    <property type="entry name" value="Succinate dehydrogenase/fumarate reductase flavoprotein, catalytic domain"/>
    <property type="match status" value="1"/>
</dbReference>
<dbReference type="InterPro" id="IPR010960">
    <property type="entry name" value="Flavocytochrome_c"/>
</dbReference>
<keyword evidence="3 4" id="KW-0560">Oxidoreductase</keyword>
<keyword evidence="7" id="KW-1185">Reference proteome</keyword>